<dbReference type="EMBL" id="FXZE01000037">
    <property type="protein sequence ID" value="SMY03225.1"/>
    <property type="molecule type" value="Genomic_DNA"/>
</dbReference>
<dbReference type="Gene3D" id="3.40.50.2300">
    <property type="match status" value="2"/>
</dbReference>
<keyword evidence="2 5" id="KW-0238">DNA-binding</keyword>
<evidence type="ECO:0000313" key="6">
    <source>
        <dbReference type="Proteomes" id="UP000234342"/>
    </source>
</evidence>
<keyword evidence="3" id="KW-0804">Transcription</keyword>
<accession>A0A2H1KTW2</accession>
<dbReference type="Gene3D" id="1.10.260.40">
    <property type="entry name" value="lambda repressor-like DNA-binding domains"/>
    <property type="match status" value="1"/>
</dbReference>
<dbReference type="SUPFAM" id="SSF47413">
    <property type="entry name" value="lambda repressor-like DNA-binding domains"/>
    <property type="match status" value="1"/>
</dbReference>
<dbReference type="AlphaFoldDB" id="A0A2H1KTW2"/>
<dbReference type="GO" id="GO:0003700">
    <property type="term" value="F:DNA-binding transcription factor activity"/>
    <property type="evidence" value="ECO:0007669"/>
    <property type="project" value="TreeGrafter"/>
</dbReference>
<feature type="domain" description="HTH lacI-type" evidence="4">
    <location>
        <begin position="11"/>
        <end position="65"/>
    </location>
</feature>
<sequence>MQVPSKSTRGPGIRDVAAAAGVSASTVSLVYNQKGRVAEETRELVKSTGRSLGYRPNLLGKALQSGRSQVIGIVVSYQDSPVWSRTYLPYYRDIIAGAALEAVEHGYAIAAIPSSAEGTIETSVPLDGVVVVDPVANDPLIHWSFDHYDAVVTDGRYKDDVHEPLSVRADMDEAIPQLLDHLQTERIKRHPDDAEALQVALLVGPRVDSYTADTISAYRAWCQAHGVSPRVEECGRDEDPETAVVRLLQDDRVQAIHCLNETYCAAVVAAADQLGRRIPADLQISVRGDARAVNIEPRAAYLSVDSVQAGALSARLLVASLEGEAAVPCIIPFSIVPALDAN</sequence>
<reference evidence="6" key="1">
    <citation type="submission" date="2017-03" db="EMBL/GenBank/DDBJ databases">
        <authorList>
            <person name="Monnet C."/>
        </authorList>
    </citation>
    <scope>NUCLEOTIDE SEQUENCE [LARGE SCALE GENOMIC DNA]</scope>
    <source>
        <strain evidence="6">P10</strain>
    </source>
</reference>
<name>A0A2H1KTW2_9MICO</name>
<dbReference type="PANTHER" id="PTHR30146:SF153">
    <property type="entry name" value="LACTOSE OPERON REPRESSOR"/>
    <property type="match status" value="1"/>
</dbReference>
<gene>
    <name evidence="5" type="ORF">BANT10_03498</name>
</gene>
<evidence type="ECO:0000256" key="2">
    <source>
        <dbReference type="ARBA" id="ARBA00023125"/>
    </source>
</evidence>
<dbReference type="InterPro" id="IPR000843">
    <property type="entry name" value="HTH_LacI"/>
</dbReference>
<dbReference type="PANTHER" id="PTHR30146">
    <property type="entry name" value="LACI-RELATED TRANSCRIPTIONAL REPRESSOR"/>
    <property type="match status" value="1"/>
</dbReference>
<evidence type="ECO:0000259" key="4">
    <source>
        <dbReference type="PROSITE" id="PS50932"/>
    </source>
</evidence>
<keyword evidence="6" id="KW-1185">Reference proteome</keyword>
<dbReference type="RefSeq" id="WP_145998110.1">
    <property type="nucleotide sequence ID" value="NZ_FXZE01000037.1"/>
</dbReference>
<dbReference type="InterPro" id="IPR010982">
    <property type="entry name" value="Lambda_DNA-bd_dom_sf"/>
</dbReference>
<dbReference type="InterPro" id="IPR046335">
    <property type="entry name" value="LacI/GalR-like_sensor"/>
</dbReference>
<organism evidence="5 6">
    <name type="scientific">Brevibacterium antiquum</name>
    <dbReference type="NCBI Taxonomy" id="234835"/>
    <lineage>
        <taxon>Bacteria</taxon>
        <taxon>Bacillati</taxon>
        <taxon>Actinomycetota</taxon>
        <taxon>Actinomycetes</taxon>
        <taxon>Micrococcales</taxon>
        <taxon>Brevibacteriaceae</taxon>
        <taxon>Brevibacterium</taxon>
    </lineage>
</organism>
<dbReference type="SUPFAM" id="SSF53822">
    <property type="entry name" value="Periplasmic binding protein-like I"/>
    <property type="match status" value="1"/>
</dbReference>
<dbReference type="GO" id="GO:0000976">
    <property type="term" value="F:transcription cis-regulatory region binding"/>
    <property type="evidence" value="ECO:0007669"/>
    <property type="project" value="TreeGrafter"/>
</dbReference>
<dbReference type="Proteomes" id="UP000234342">
    <property type="component" value="Unassembled WGS sequence"/>
</dbReference>
<keyword evidence="1" id="KW-0805">Transcription regulation</keyword>
<dbReference type="Pfam" id="PF13377">
    <property type="entry name" value="Peripla_BP_3"/>
    <property type="match status" value="1"/>
</dbReference>
<evidence type="ECO:0000256" key="3">
    <source>
        <dbReference type="ARBA" id="ARBA00023163"/>
    </source>
</evidence>
<dbReference type="Pfam" id="PF00356">
    <property type="entry name" value="LacI"/>
    <property type="match status" value="1"/>
</dbReference>
<dbReference type="InterPro" id="IPR028082">
    <property type="entry name" value="Peripla_BP_I"/>
</dbReference>
<dbReference type="CDD" id="cd01392">
    <property type="entry name" value="HTH_LacI"/>
    <property type="match status" value="1"/>
</dbReference>
<dbReference type="SMART" id="SM00354">
    <property type="entry name" value="HTH_LACI"/>
    <property type="match status" value="1"/>
</dbReference>
<dbReference type="PROSITE" id="PS50932">
    <property type="entry name" value="HTH_LACI_2"/>
    <property type="match status" value="1"/>
</dbReference>
<protein>
    <submittedName>
        <fullName evidence="5">DNA-binding transcriptional regulator, LacI/PurR family</fullName>
    </submittedName>
</protein>
<evidence type="ECO:0000313" key="5">
    <source>
        <dbReference type="EMBL" id="SMY03225.1"/>
    </source>
</evidence>
<evidence type="ECO:0000256" key="1">
    <source>
        <dbReference type="ARBA" id="ARBA00023015"/>
    </source>
</evidence>
<proteinExistence type="predicted"/>